<feature type="binding site" evidence="20">
    <location>
        <position position="234"/>
    </location>
    <ligand>
        <name>Zn(2+)</name>
        <dbReference type="ChEBI" id="CHEBI:29105"/>
        <label>2</label>
        <note>catalytic</note>
    </ligand>
</feature>
<feature type="binding site" evidence="21">
    <location>
        <position position="305"/>
    </location>
    <ligand>
        <name>Ca(2+)</name>
        <dbReference type="ChEBI" id="CHEBI:29108"/>
        <label>4</label>
    </ligand>
</feature>
<evidence type="ECO:0000256" key="20">
    <source>
        <dbReference type="PIRSR" id="PIRSR001191-2"/>
    </source>
</evidence>
<evidence type="ECO:0000256" key="26">
    <source>
        <dbReference type="SAM" id="SignalP"/>
    </source>
</evidence>
<comment type="cofactor">
    <cofactor evidence="21">
        <name>Ca(2+)</name>
        <dbReference type="ChEBI" id="CHEBI:29108"/>
    </cofactor>
    <text evidence="21">Can bind about 5 Ca(2+) ions per subunit.</text>
</comment>
<evidence type="ECO:0000256" key="12">
    <source>
        <dbReference type="ARBA" id="ARBA00022837"/>
    </source>
</evidence>
<evidence type="ECO:0000256" key="22">
    <source>
        <dbReference type="PIRSR" id="PIRSR621190-3"/>
    </source>
</evidence>
<dbReference type="AlphaFoldDB" id="A0A669AVR8"/>
<evidence type="ECO:0000256" key="9">
    <source>
        <dbReference type="ARBA" id="ARBA00022737"/>
    </source>
</evidence>
<keyword evidence="11 20" id="KW-0862">Zinc</keyword>
<feature type="region of interest" description="Disordered" evidence="25">
    <location>
        <begin position="59"/>
        <end position="78"/>
    </location>
</feature>
<dbReference type="GeneTree" id="ENSGT00940000154907"/>
<dbReference type="InterPro" id="IPR018487">
    <property type="entry name" value="Hemopexin-like_repeat"/>
</dbReference>
<evidence type="ECO:0000256" key="18">
    <source>
        <dbReference type="ARBA" id="ARBA00031807"/>
    </source>
</evidence>
<name>A0A669AVR8_ORENI</name>
<dbReference type="PROSITE" id="PS51642">
    <property type="entry name" value="HEMOPEXIN_2"/>
    <property type="match status" value="3"/>
</dbReference>
<dbReference type="Pfam" id="PF01471">
    <property type="entry name" value="PG_binding_1"/>
    <property type="match status" value="1"/>
</dbReference>
<dbReference type="OrthoDB" id="406838at2759"/>
<dbReference type="KEGG" id="onl:109203849"/>
<comment type="subcellular location">
    <subcellularLocation>
        <location evidence="1">Secreted</location>
        <location evidence="1">Extracellular space</location>
        <location evidence="1">Extracellular matrix</location>
    </subcellularLocation>
</comment>
<feature type="active site" evidence="19">
    <location>
        <position position="235"/>
    </location>
</feature>
<keyword evidence="16 22" id="KW-1015">Disulfide bond</keyword>
<keyword evidence="10" id="KW-0378">Hydrolase</keyword>
<feature type="binding site" evidence="21">
    <location>
        <position position="184"/>
    </location>
    <ligand>
        <name>Zn(2+)</name>
        <dbReference type="ChEBI" id="CHEBI:29105"/>
        <label>1</label>
    </ligand>
</feature>
<keyword evidence="29" id="KW-1185">Reference proteome</keyword>
<dbReference type="GO" id="GO:0004222">
    <property type="term" value="F:metalloendopeptidase activity"/>
    <property type="evidence" value="ECO:0007669"/>
    <property type="project" value="InterPro"/>
</dbReference>
<evidence type="ECO:0000256" key="10">
    <source>
        <dbReference type="ARBA" id="ARBA00022801"/>
    </source>
</evidence>
<keyword evidence="17" id="KW-0325">Glycoprotein</keyword>
<feature type="binding site" evidence="21">
    <location>
        <position position="210"/>
    </location>
    <ligand>
        <name>Ca(2+)</name>
        <dbReference type="ChEBI" id="CHEBI:29108"/>
        <label>2</label>
    </ligand>
</feature>
<feature type="binding site" evidence="21">
    <location>
        <position position="436"/>
    </location>
    <ligand>
        <name>Ca(2+)</name>
        <dbReference type="ChEBI" id="CHEBI:29108"/>
        <label>5</label>
    </ligand>
</feature>
<accession>A0A669AVR8</accession>
<keyword evidence="8 26" id="KW-0732">Signal</keyword>
<dbReference type="GO" id="GO:0005615">
    <property type="term" value="C:extracellular space"/>
    <property type="evidence" value="ECO:0007669"/>
    <property type="project" value="TreeGrafter"/>
</dbReference>
<dbReference type="GO" id="GO:0031012">
    <property type="term" value="C:extracellular matrix"/>
    <property type="evidence" value="ECO:0007669"/>
    <property type="project" value="InterPro"/>
</dbReference>
<dbReference type="FunFam" id="2.110.10.10:FF:000002">
    <property type="entry name" value="Matrix metallopeptidase 3"/>
    <property type="match status" value="1"/>
</dbReference>
<keyword evidence="15" id="KW-0865">Zymogen</keyword>
<feature type="binding site" evidence="20">
    <location>
        <position position="244"/>
    </location>
    <ligand>
        <name>Zn(2+)</name>
        <dbReference type="ChEBI" id="CHEBI:29105"/>
        <label>2</label>
        <note>catalytic</note>
    </ligand>
</feature>
<feature type="signal peptide" evidence="26">
    <location>
        <begin position="1"/>
        <end position="17"/>
    </location>
</feature>
<feature type="binding site" evidence="21">
    <location>
        <position position="174"/>
    </location>
    <ligand>
        <name>Ca(2+)</name>
        <dbReference type="ChEBI" id="CHEBI:29108"/>
        <label>2</label>
    </ligand>
</feature>
<dbReference type="PANTHER" id="PTHR10201:SF165">
    <property type="entry name" value="COLLAGENASE 3"/>
    <property type="match status" value="1"/>
</dbReference>
<evidence type="ECO:0000256" key="3">
    <source>
        <dbReference type="ARBA" id="ARBA00018037"/>
    </source>
</evidence>
<sequence length="534" mass="61770">MLWFYFLTLLMPSQTLMIPFPLRIADLPKKALPGLSAADQEFAEEYLRHFYGYQPKAERQKRTADISEDDDSTTGSCDKKTKMREMQQYFGLPPSGELTKETLAVMKKPRCGLSDVEHVGETVRWKKKRISYRIAGKKFPIPALKAQKVFRRAWKLWSNVTPLKFRNRNMEVADIDIFFYSGDHNDGSPFDGRGGVLAHAFMPGLHIGGDVHFDSDEDWSLNSTGINLFAVAIHEFGHALGLSHSSDPGAIMYPAYNFDPNYEPQLSFDDVKNIQKLYGVNPTNPTSKRPPPKTPTKCDPYLSFDAVTDLQQEVLFFKDRHVNLCTTGHNSLCVSLWSKDYRKTEYSFEIAFLLFRFMWRKHPEFDEMRVSLISSLWPETVPANLDAVYENTWENVVLFFKGNQYWMLRQLKLEEGFPRSISTLGFPSRIKSVDAALHFRDEGYTLFFTGDECWRYNEEQKWMEGSPMSIEEQWPGIRTPIDAAVFYDGSVHFFKGNLDYKYDSNFKRVLSISRVNELLECEVKEGNETVTERR</sequence>
<gene>
    <name evidence="28" type="primary">LOC109203849</name>
</gene>
<evidence type="ECO:0000256" key="5">
    <source>
        <dbReference type="ARBA" id="ARBA00022530"/>
    </source>
</evidence>
<dbReference type="InterPro" id="IPR021190">
    <property type="entry name" value="Pept_M10A"/>
</dbReference>
<keyword evidence="13" id="KW-0482">Metalloprotease</keyword>
<evidence type="ECO:0000256" key="2">
    <source>
        <dbReference type="ARBA" id="ARBA00010370"/>
    </source>
</evidence>
<dbReference type="InterPro" id="IPR036365">
    <property type="entry name" value="PGBD-like_sf"/>
</dbReference>
<dbReference type="RefSeq" id="XP_019219199.1">
    <property type="nucleotide sequence ID" value="XM_019363654.2"/>
</dbReference>
<reference evidence="28" key="2">
    <citation type="submission" date="2025-08" db="UniProtKB">
        <authorList>
            <consortium name="Ensembl"/>
        </authorList>
    </citation>
    <scope>IDENTIFICATION</scope>
</reference>
<dbReference type="SMART" id="SM00235">
    <property type="entry name" value="ZnMc"/>
    <property type="match status" value="1"/>
</dbReference>
<feature type="binding site" evidence="21">
    <location>
        <position position="252"/>
    </location>
    <ligand>
        <name>Zn(2+)</name>
        <dbReference type="ChEBI" id="CHEBI:29105"/>
        <label>2</label>
        <note>catalytic</note>
    </ligand>
</feature>
<dbReference type="SUPFAM" id="SSF47090">
    <property type="entry name" value="PGBD-like"/>
    <property type="match status" value="1"/>
</dbReference>
<evidence type="ECO:0000313" key="28">
    <source>
        <dbReference type="Ensembl" id="ENSONIP00000027296.1"/>
    </source>
</evidence>
<dbReference type="PRINTS" id="PR00138">
    <property type="entry name" value="MATRIXIN"/>
</dbReference>
<dbReference type="InterPro" id="IPR033739">
    <property type="entry name" value="M10A_MMP"/>
</dbReference>
<feature type="binding site" evidence="21">
    <location>
        <position position="191"/>
    </location>
    <ligand>
        <name>Ca(2+)</name>
        <dbReference type="ChEBI" id="CHEBI:29108"/>
        <label>3</label>
    </ligand>
</feature>
<keyword evidence="14" id="KW-0177">Collagen degradation</keyword>
<dbReference type="Pfam" id="PF00045">
    <property type="entry name" value="Hemopexin"/>
    <property type="match status" value="2"/>
</dbReference>
<evidence type="ECO:0000256" key="13">
    <source>
        <dbReference type="ARBA" id="ARBA00023049"/>
    </source>
</evidence>
<feature type="binding site" description="in inhibited form" evidence="21">
    <location>
        <position position="111"/>
    </location>
    <ligand>
        <name>Zn(2+)</name>
        <dbReference type="ChEBI" id="CHEBI:29105"/>
        <label>2</label>
        <note>catalytic</note>
    </ligand>
</feature>
<feature type="binding site" evidence="21">
    <location>
        <position position="186"/>
    </location>
    <ligand>
        <name>Zn(2+)</name>
        <dbReference type="ChEBI" id="CHEBI:29105"/>
        <label>1</label>
    </ligand>
</feature>
<keyword evidence="4" id="KW-0964">Secreted</keyword>
<keyword evidence="12 21" id="KW-0106">Calcium</keyword>
<feature type="domain" description="Peptidase metallopeptidase" evidence="27">
    <location>
        <begin position="121"/>
        <end position="280"/>
    </location>
</feature>
<dbReference type="InterPro" id="IPR006026">
    <property type="entry name" value="Peptidase_Metallo"/>
</dbReference>
<reference evidence="28" key="3">
    <citation type="submission" date="2025-09" db="UniProtKB">
        <authorList>
            <consortium name="Ensembl"/>
        </authorList>
    </citation>
    <scope>IDENTIFICATION</scope>
</reference>
<dbReference type="Proteomes" id="UP000005207">
    <property type="component" value="Linkage group LG10"/>
</dbReference>
<feature type="repeat" description="Hemopexin" evidence="24">
    <location>
        <begin position="478"/>
        <end position="521"/>
    </location>
</feature>
<feature type="short sequence motif" description="Cysteine switch" evidence="23">
    <location>
        <begin position="109"/>
        <end position="116"/>
    </location>
</feature>
<evidence type="ECO:0000256" key="17">
    <source>
        <dbReference type="ARBA" id="ARBA00023180"/>
    </source>
</evidence>
<evidence type="ECO:0000256" key="16">
    <source>
        <dbReference type="ARBA" id="ARBA00023157"/>
    </source>
</evidence>
<evidence type="ECO:0000256" key="21">
    <source>
        <dbReference type="PIRSR" id="PIRSR621190-2"/>
    </source>
</evidence>
<dbReference type="SMART" id="SM00120">
    <property type="entry name" value="HX"/>
    <property type="match status" value="3"/>
</dbReference>
<protein>
    <recommendedName>
        <fullName evidence="3">Collagenase 3</fullName>
    </recommendedName>
    <alternativeName>
        <fullName evidence="18">Matrix metalloproteinase-13</fullName>
    </alternativeName>
</protein>
<feature type="binding site" evidence="21">
    <location>
        <position position="217"/>
    </location>
    <ligand>
        <name>Ca(2+)</name>
        <dbReference type="ChEBI" id="CHEBI:29108"/>
        <label>1</label>
    </ligand>
</feature>
<dbReference type="InterPro" id="IPR024079">
    <property type="entry name" value="MetalloPept_cat_dom_sf"/>
</dbReference>
<evidence type="ECO:0000313" key="29">
    <source>
        <dbReference type="Proteomes" id="UP000005207"/>
    </source>
</evidence>
<dbReference type="GO" id="GO:0030198">
    <property type="term" value="P:extracellular matrix organization"/>
    <property type="evidence" value="ECO:0007669"/>
    <property type="project" value="TreeGrafter"/>
</dbReference>
<dbReference type="InterPro" id="IPR036375">
    <property type="entry name" value="Hemopexin-like_dom_sf"/>
</dbReference>
<dbReference type="FunFam" id="3.40.390.10:FF:000007">
    <property type="entry name" value="Collagenase 3"/>
    <property type="match status" value="1"/>
</dbReference>
<dbReference type="GO" id="GO:0008270">
    <property type="term" value="F:zinc ion binding"/>
    <property type="evidence" value="ECO:0007669"/>
    <property type="project" value="InterPro"/>
</dbReference>
<dbReference type="InParanoid" id="A0A669AVR8"/>
<dbReference type="InterPro" id="IPR001818">
    <property type="entry name" value="Pept_M10_metallopeptidase"/>
</dbReference>
<dbReference type="PIRSF" id="PIRSF001191">
    <property type="entry name" value="Peptidase_M10A_matrix"/>
    <property type="match status" value="1"/>
</dbReference>
<feature type="binding site" evidence="21">
    <location>
        <position position="212"/>
    </location>
    <ligand>
        <name>Zn(2+)</name>
        <dbReference type="ChEBI" id="CHEBI:29105"/>
        <label>1</label>
    </ligand>
</feature>
<evidence type="ECO:0000256" key="23">
    <source>
        <dbReference type="PIRSR" id="PIRSR621190-5"/>
    </source>
</evidence>
<proteinExistence type="inferred from homology"/>
<dbReference type="InterPro" id="IPR002477">
    <property type="entry name" value="Peptidoglycan-bd-like"/>
</dbReference>
<dbReference type="Gene3D" id="3.40.390.10">
    <property type="entry name" value="Collagenase (Catalytic Domain)"/>
    <property type="match status" value="1"/>
</dbReference>
<feature type="binding site" evidence="21">
    <location>
        <position position="386"/>
    </location>
    <ligand>
        <name>Ca(2+)</name>
        <dbReference type="ChEBI" id="CHEBI:29108"/>
        <label>4</label>
    </ligand>
</feature>
<dbReference type="OMA" id="NDLMDCE"/>
<evidence type="ECO:0000256" key="19">
    <source>
        <dbReference type="PIRSR" id="PIRSR001191-1"/>
    </source>
</evidence>
<comment type="similarity">
    <text evidence="2">Belongs to the peptidase M10A family.</text>
</comment>
<feature type="binding site" evidence="21">
    <location>
        <position position="192"/>
    </location>
    <ligand>
        <name>Ca(2+)</name>
        <dbReference type="ChEBI" id="CHEBI:29108"/>
        <label>3</label>
    </ligand>
</feature>
<feature type="binding site" evidence="21">
    <location>
        <position position="199"/>
    </location>
    <ligand>
        <name>Zn(2+)</name>
        <dbReference type="ChEBI" id="CHEBI:29105"/>
        <label>1</label>
    </ligand>
</feature>
<dbReference type="SUPFAM" id="SSF55486">
    <property type="entry name" value="Metalloproteases ('zincins'), catalytic domain"/>
    <property type="match status" value="1"/>
</dbReference>
<reference evidence="29" key="1">
    <citation type="submission" date="2012-01" db="EMBL/GenBank/DDBJ databases">
        <title>The Genome Sequence of Oreochromis niloticus (Nile Tilapia).</title>
        <authorList>
            <consortium name="Broad Institute Genome Assembly Team"/>
            <consortium name="Broad Institute Sequencing Platform"/>
            <person name="Di Palma F."/>
            <person name="Johnson J."/>
            <person name="Lander E.S."/>
            <person name="Lindblad-Toh K."/>
        </authorList>
    </citation>
    <scope>NUCLEOTIDE SEQUENCE [LARGE SCALE GENOMIC DNA]</scope>
</reference>
<feature type="chain" id="PRO_5025630759" description="Collagenase 3" evidence="26">
    <location>
        <begin position="18"/>
        <end position="534"/>
    </location>
</feature>
<dbReference type="CDD" id="cd04278">
    <property type="entry name" value="ZnMc_MMP"/>
    <property type="match status" value="1"/>
</dbReference>
<dbReference type="Pfam" id="PF00413">
    <property type="entry name" value="Peptidase_M10"/>
    <property type="match status" value="1"/>
</dbReference>
<feature type="binding site" evidence="21">
    <location>
        <position position="217"/>
    </location>
    <ligand>
        <name>Ca(2+)</name>
        <dbReference type="ChEBI" id="CHEBI:29108"/>
        <label>3</label>
    </ligand>
</feature>
<dbReference type="PANTHER" id="PTHR10201">
    <property type="entry name" value="MATRIX METALLOPROTEINASE"/>
    <property type="match status" value="1"/>
</dbReference>
<dbReference type="GO" id="GO:0030574">
    <property type="term" value="P:collagen catabolic process"/>
    <property type="evidence" value="ECO:0007669"/>
    <property type="project" value="TreeGrafter"/>
</dbReference>
<dbReference type="Ensembl" id="ENSONIT00000068018.1">
    <property type="protein sequence ID" value="ENSONIP00000027296.1"/>
    <property type="gene ID" value="ENSONIG00000037417.1"/>
</dbReference>
<evidence type="ECO:0000256" key="4">
    <source>
        <dbReference type="ARBA" id="ARBA00022525"/>
    </source>
</evidence>
<dbReference type="CDD" id="cd00094">
    <property type="entry name" value="HX"/>
    <property type="match status" value="1"/>
</dbReference>
<organism evidence="28 29">
    <name type="scientific">Oreochromis niloticus</name>
    <name type="common">Nile tilapia</name>
    <name type="synonym">Tilapia nilotica</name>
    <dbReference type="NCBI Taxonomy" id="8128"/>
    <lineage>
        <taxon>Eukaryota</taxon>
        <taxon>Metazoa</taxon>
        <taxon>Chordata</taxon>
        <taxon>Craniata</taxon>
        <taxon>Vertebrata</taxon>
        <taxon>Euteleostomi</taxon>
        <taxon>Actinopterygii</taxon>
        <taxon>Neopterygii</taxon>
        <taxon>Teleostei</taxon>
        <taxon>Neoteleostei</taxon>
        <taxon>Acanthomorphata</taxon>
        <taxon>Ovalentaria</taxon>
        <taxon>Cichlomorphae</taxon>
        <taxon>Cichliformes</taxon>
        <taxon>Cichlidae</taxon>
        <taxon>African cichlids</taxon>
        <taxon>Pseudocrenilabrinae</taxon>
        <taxon>Oreochromini</taxon>
        <taxon>Oreochromis</taxon>
    </lineage>
</organism>
<evidence type="ECO:0000256" key="7">
    <source>
        <dbReference type="ARBA" id="ARBA00022723"/>
    </source>
</evidence>
<feature type="repeat" description="Hemopexin" evidence="24">
    <location>
        <begin position="430"/>
        <end position="477"/>
    </location>
</feature>
<feature type="binding site" evidence="21">
    <location>
        <position position="208"/>
    </location>
    <ligand>
        <name>Ca(2+)</name>
        <dbReference type="ChEBI" id="CHEBI:29108"/>
        <label>2</label>
    </ligand>
</feature>
<dbReference type="SUPFAM" id="SSF50923">
    <property type="entry name" value="Hemopexin-like domain"/>
    <property type="match status" value="2"/>
</dbReference>
<dbReference type="Gene3D" id="2.110.10.10">
    <property type="entry name" value="Hemopexin-like domain"/>
    <property type="match status" value="1"/>
</dbReference>
<comment type="cofactor">
    <cofactor evidence="21">
        <name>Zn(2+)</name>
        <dbReference type="ChEBI" id="CHEBI:29105"/>
    </cofactor>
    <text evidence="21">Binds 2 Zn(2+) ions per subunit.</text>
</comment>
<evidence type="ECO:0000259" key="27">
    <source>
        <dbReference type="SMART" id="SM00235"/>
    </source>
</evidence>
<feature type="binding site" evidence="20">
    <location>
        <position position="238"/>
    </location>
    <ligand>
        <name>Zn(2+)</name>
        <dbReference type="ChEBI" id="CHEBI:29105"/>
        <label>2</label>
        <note>catalytic</note>
    </ligand>
</feature>
<evidence type="ECO:0000256" key="1">
    <source>
        <dbReference type="ARBA" id="ARBA00004498"/>
    </source>
</evidence>
<feature type="disulfide bond" evidence="22">
    <location>
        <begin position="298"/>
        <end position="521"/>
    </location>
</feature>
<dbReference type="GO" id="GO:0006508">
    <property type="term" value="P:proteolysis"/>
    <property type="evidence" value="ECO:0007669"/>
    <property type="project" value="UniProtKB-KW"/>
</dbReference>
<evidence type="ECO:0000256" key="11">
    <source>
        <dbReference type="ARBA" id="ARBA00022833"/>
    </source>
</evidence>
<keyword evidence="7 20" id="KW-0479">Metal-binding</keyword>
<evidence type="ECO:0000256" key="15">
    <source>
        <dbReference type="ARBA" id="ARBA00023145"/>
    </source>
</evidence>
<feature type="binding site" evidence="21">
    <location>
        <position position="482"/>
    </location>
    <ligand>
        <name>Ca(2+)</name>
        <dbReference type="ChEBI" id="CHEBI:29108"/>
        <label>4</label>
    </ligand>
</feature>
<evidence type="ECO:0000256" key="8">
    <source>
        <dbReference type="ARBA" id="ARBA00022729"/>
    </source>
</evidence>
<keyword evidence="9" id="KW-0677">Repeat</keyword>
<dbReference type="GeneID" id="109203849"/>
<feature type="binding site" evidence="21">
    <location>
        <position position="214"/>
    </location>
    <ligand>
        <name>Ca(2+)</name>
        <dbReference type="ChEBI" id="CHEBI:29108"/>
        <label>3</label>
    </ligand>
</feature>
<keyword evidence="5" id="KW-0272">Extracellular matrix</keyword>
<evidence type="ECO:0000256" key="25">
    <source>
        <dbReference type="SAM" id="MobiDB-lite"/>
    </source>
</evidence>
<evidence type="ECO:0000256" key="14">
    <source>
        <dbReference type="ARBA" id="ARBA00023105"/>
    </source>
</evidence>
<evidence type="ECO:0000256" key="6">
    <source>
        <dbReference type="ARBA" id="ARBA00022670"/>
    </source>
</evidence>
<evidence type="ECO:0000256" key="24">
    <source>
        <dbReference type="PROSITE-ProRule" id="PRU01011"/>
    </source>
</evidence>
<dbReference type="InterPro" id="IPR000585">
    <property type="entry name" value="Hemopexin-like_dom"/>
</dbReference>
<keyword evidence="6" id="KW-0645">Protease</keyword>
<feature type="repeat" description="Hemopexin" evidence="24">
    <location>
        <begin position="382"/>
        <end position="428"/>
    </location>
</feature>